<dbReference type="InterPro" id="IPR049046">
    <property type="entry name" value="Beta-AFase-like_GH127_middle"/>
</dbReference>
<accession>A0AAU0MFR7</accession>
<reference evidence="4 5" key="1">
    <citation type="submission" date="2023-10" db="EMBL/GenBank/DDBJ databases">
        <title>Y20.</title>
        <authorList>
            <person name="Zhang G."/>
            <person name="Ding Y."/>
        </authorList>
    </citation>
    <scope>NUCLEOTIDE SEQUENCE [LARGE SCALE GENOMIC DNA]</scope>
    <source>
        <strain evidence="4 5">Y20</strain>
    </source>
</reference>
<evidence type="ECO:0000313" key="5">
    <source>
        <dbReference type="Proteomes" id="UP001329313"/>
    </source>
</evidence>
<dbReference type="AlphaFoldDB" id="A0AAU0MFR7"/>
<name>A0AAU0MFR7_9MICO</name>
<evidence type="ECO:0000259" key="2">
    <source>
        <dbReference type="Pfam" id="PF20736"/>
    </source>
</evidence>
<dbReference type="GO" id="GO:0005975">
    <property type="term" value="P:carbohydrate metabolic process"/>
    <property type="evidence" value="ECO:0007669"/>
    <property type="project" value="InterPro"/>
</dbReference>
<proteinExistence type="predicted"/>
<keyword evidence="4" id="KW-0378">Hydrolase</keyword>
<feature type="domain" description="Non-reducing end beta-L-arabinofuranosidase-like GH127 middle" evidence="2">
    <location>
        <begin position="433"/>
        <end position="526"/>
    </location>
</feature>
<keyword evidence="5" id="KW-1185">Reference proteome</keyword>
<protein>
    <submittedName>
        <fullName evidence="4">Glycoside hydrolase family 127 protein</fullName>
    </submittedName>
</protein>
<dbReference type="PANTHER" id="PTHR43465:SF2">
    <property type="entry name" value="DUF1680 DOMAIN PROTEIN (AFU_ORTHOLOGUE AFUA_1G08910)"/>
    <property type="match status" value="1"/>
</dbReference>
<sequence>MTIPTSGIRHSVAPVMPAAPTRQRPLSATDVTITGGFWAARQRANAESTIPLSLDWMERVGWLHNFDAAAGGTLPQERRGREFSDSEIYKLLEAMSWHLAATVDPALEETVRAVTERVSAAQEDDGYLNTMFGRPGQQPRYSDLEWGHELYNVGHLLQAAVARLRTGVEDELVQIARRAADHVCDVFGDDGMRAVCGHPEIELGLIEFARATGDQKYRDQARLFLDRRGQGSLREIEWGRSYFQDDVPIREATVLRGHAVRALYLTAAATDVAVDTGDAELLATIERQWEATVARRTYVTGGMGSHHQDEAFGEDFELPSDRAYCETCAGVGSIMLSWRLLLATGNPRYADLIERTLFNVVAVSQAPDGRSFFYSNTLHQRTPTVPAAPDEVSLRANSGLRAPWFEVSCCPTNLARTFATLTAYLASTSSTGIDIHQYSESVIRATLPDLGQVRLSIHTEYPTDEVIDIVVEDSPDAPWELALRVPAWAKDATLEVDGVSRPVLPGRVTVTRAFARGERVRLILPLRPRWTFPDPRIDGIRGTAAVEVGPLVYALESVDLPDHAHVDRFVADTSRAPSRSADGVFVTGLLEDSDIHSWPYTEDARPRESNAVQAVALTPYHAWANRGPSTMRVWMRTAPGSAENSGSGSGA</sequence>
<feature type="domain" description="Non-reducing end beta-L-arabinofuranosidase-like GH127 C-terminal" evidence="3">
    <location>
        <begin position="529"/>
        <end position="636"/>
    </location>
</feature>
<dbReference type="InterPro" id="IPR012878">
    <property type="entry name" value="Beta-AFase-like_GH127_cat"/>
</dbReference>
<dbReference type="KEGG" id="mliy:RYJ27_12000"/>
<gene>
    <name evidence="4" type="ORF">RYJ27_12000</name>
</gene>
<dbReference type="InterPro" id="IPR008928">
    <property type="entry name" value="6-hairpin_glycosidase_sf"/>
</dbReference>
<dbReference type="InterPro" id="IPR049049">
    <property type="entry name" value="Beta-AFase-like_GH127_C"/>
</dbReference>
<evidence type="ECO:0000259" key="1">
    <source>
        <dbReference type="Pfam" id="PF07944"/>
    </source>
</evidence>
<feature type="domain" description="Non-reducing end beta-L-arabinofuranosidase-like GH127 catalytic" evidence="1">
    <location>
        <begin position="30"/>
        <end position="421"/>
    </location>
</feature>
<dbReference type="SUPFAM" id="SSF48208">
    <property type="entry name" value="Six-hairpin glycosidases"/>
    <property type="match status" value="1"/>
</dbReference>
<organism evidence="4 5">
    <name type="scientific">Microbacterium limosum</name>
    <dbReference type="NCBI Taxonomy" id="3079935"/>
    <lineage>
        <taxon>Bacteria</taxon>
        <taxon>Bacillati</taxon>
        <taxon>Actinomycetota</taxon>
        <taxon>Actinomycetes</taxon>
        <taxon>Micrococcales</taxon>
        <taxon>Microbacteriaceae</taxon>
        <taxon>Microbacterium</taxon>
    </lineage>
</organism>
<dbReference type="InterPro" id="IPR049174">
    <property type="entry name" value="Beta-AFase-like"/>
</dbReference>
<dbReference type="RefSeq" id="WP_330170532.1">
    <property type="nucleotide sequence ID" value="NZ_CP137080.1"/>
</dbReference>
<evidence type="ECO:0000313" key="4">
    <source>
        <dbReference type="EMBL" id="WOQ69408.1"/>
    </source>
</evidence>
<dbReference type="PANTHER" id="PTHR43465">
    <property type="entry name" value="DUF1680 DOMAIN PROTEIN (AFU_ORTHOLOGUE AFUA_1G08910)"/>
    <property type="match status" value="1"/>
</dbReference>
<dbReference type="Proteomes" id="UP001329313">
    <property type="component" value="Chromosome"/>
</dbReference>
<evidence type="ECO:0000259" key="3">
    <source>
        <dbReference type="Pfam" id="PF20737"/>
    </source>
</evidence>
<dbReference type="Pfam" id="PF20737">
    <property type="entry name" value="Glyco_hydro127C"/>
    <property type="match status" value="1"/>
</dbReference>
<dbReference type="Pfam" id="PF07944">
    <property type="entry name" value="Beta-AFase-like_GH127_cat"/>
    <property type="match status" value="1"/>
</dbReference>
<dbReference type="GO" id="GO:0016787">
    <property type="term" value="F:hydrolase activity"/>
    <property type="evidence" value="ECO:0007669"/>
    <property type="project" value="UniProtKB-KW"/>
</dbReference>
<dbReference type="Pfam" id="PF20736">
    <property type="entry name" value="Glyco_hydro127M"/>
    <property type="match status" value="1"/>
</dbReference>
<dbReference type="EMBL" id="CP137080">
    <property type="protein sequence ID" value="WOQ69408.1"/>
    <property type="molecule type" value="Genomic_DNA"/>
</dbReference>